<dbReference type="PANTHER" id="PTHR45527:SF1">
    <property type="entry name" value="FATTY ACID SYNTHASE"/>
    <property type="match status" value="1"/>
</dbReference>
<dbReference type="SUPFAM" id="SSF56801">
    <property type="entry name" value="Acetyl-CoA synthetase-like"/>
    <property type="match status" value="1"/>
</dbReference>
<dbReference type="Proteomes" id="UP000050420">
    <property type="component" value="Unassembled WGS sequence"/>
</dbReference>
<dbReference type="PANTHER" id="PTHR45527">
    <property type="entry name" value="NONRIBOSOMAL PEPTIDE SYNTHETASE"/>
    <property type="match status" value="1"/>
</dbReference>
<dbReference type="InterPro" id="IPR000873">
    <property type="entry name" value="AMP-dep_synth/lig_dom"/>
</dbReference>
<comment type="caution">
    <text evidence="2">The sequence shown here is derived from an EMBL/GenBank/DDBJ whole genome shotgun (WGS) entry which is preliminary data.</text>
</comment>
<dbReference type="AlphaFoldDB" id="A0A0N8S275"/>
<feature type="domain" description="AMP-dependent synthetase/ligase" evidence="1">
    <location>
        <begin position="49"/>
        <end position="214"/>
    </location>
</feature>
<evidence type="ECO:0000259" key="1">
    <source>
        <dbReference type="Pfam" id="PF00501"/>
    </source>
</evidence>
<dbReference type="Pfam" id="PF00501">
    <property type="entry name" value="AMP-binding"/>
    <property type="match status" value="1"/>
</dbReference>
<feature type="non-terminal residue" evidence="2">
    <location>
        <position position="224"/>
    </location>
</feature>
<accession>A0A0N8S275</accession>
<dbReference type="GO" id="GO:0043041">
    <property type="term" value="P:amino acid activation for nonribosomal peptide biosynthetic process"/>
    <property type="evidence" value="ECO:0007669"/>
    <property type="project" value="TreeGrafter"/>
</dbReference>
<proteinExistence type="predicted"/>
<dbReference type="GO" id="GO:0005737">
    <property type="term" value="C:cytoplasm"/>
    <property type="evidence" value="ECO:0007669"/>
    <property type="project" value="TreeGrafter"/>
</dbReference>
<evidence type="ECO:0000313" key="2">
    <source>
        <dbReference type="EMBL" id="KPX84007.1"/>
    </source>
</evidence>
<dbReference type="PROSITE" id="PS00455">
    <property type="entry name" value="AMP_BINDING"/>
    <property type="match status" value="1"/>
</dbReference>
<dbReference type="GO" id="GO:0031177">
    <property type="term" value="F:phosphopantetheine binding"/>
    <property type="evidence" value="ECO:0007669"/>
    <property type="project" value="TreeGrafter"/>
</dbReference>
<gene>
    <name evidence="2" type="ORF">ALO63_05036</name>
</gene>
<dbReference type="InterPro" id="IPR042099">
    <property type="entry name" value="ANL_N_sf"/>
</dbReference>
<evidence type="ECO:0000313" key="3">
    <source>
        <dbReference type="Proteomes" id="UP000050420"/>
    </source>
</evidence>
<dbReference type="GO" id="GO:0044550">
    <property type="term" value="P:secondary metabolite biosynthetic process"/>
    <property type="evidence" value="ECO:0007669"/>
    <property type="project" value="TreeGrafter"/>
</dbReference>
<protein>
    <submittedName>
        <fullName evidence="2">Non-ribosomal peptide synthetase/polyketide synthetase</fullName>
    </submittedName>
</protein>
<dbReference type="EMBL" id="LJQU01000574">
    <property type="protein sequence ID" value="KPX84007.1"/>
    <property type="molecule type" value="Genomic_DNA"/>
</dbReference>
<reference evidence="2 3" key="1">
    <citation type="submission" date="2015-09" db="EMBL/GenBank/DDBJ databases">
        <title>Genome announcement of multiple Pseudomonas syringae strains.</title>
        <authorList>
            <person name="Thakur S."/>
            <person name="Wang P.W."/>
            <person name="Gong Y."/>
            <person name="Weir B.S."/>
            <person name="Guttman D.S."/>
        </authorList>
    </citation>
    <scope>NUCLEOTIDE SEQUENCE [LARGE SCALE GENOMIC DNA]</scope>
    <source>
        <strain evidence="2 3">ICMP4331</strain>
    </source>
</reference>
<dbReference type="Gene3D" id="3.40.50.12780">
    <property type="entry name" value="N-terminal domain of ligase-like"/>
    <property type="match status" value="1"/>
</dbReference>
<dbReference type="InterPro" id="IPR020845">
    <property type="entry name" value="AMP-binding_CS"/>
</dbReference>
<sequence>MGHAGKFRGASGLADAQAGIATFRHAGGAMMSSHKEGMVRHPATLLSRFAEQVRRNPEALAVINQRVRLTYAQLASASERIARGLLAQGAGRGDALALCMPRGWQWVATIMAALKVGAVVVPLDRASPLRRRELMLEDGGCVGLVTPGQDSDAVSTLRGWHISVEALLDYPDHPPQPVPDDFAELSFLFYTSGTTGTPKAVEVGERGLLRLARADSYIEIRAGD</sequence>
<name>A0A0N8S275_PSEA0</name>
<organism evidence="2 3">
    <name type="scientific">Pseudomonas amygdali pv. mori</name>
    <dbReference type="NCBI Taxonomy" id="34065"/>
    <lineage>
        <taxon>Bacteria</taxon>
        <taxon>Pseudomonadati</taxon>
        <taxon>Pseudomonadota</taxon>
        <taxon>Gammaproteobacteria</taxon>
        <taxon>Pseudomonadales</taxon>
        <taxon>Pseudomonadaceae</taxon>
        <taxon>Pseudomonas</taxon>
        <taxon>Pseudomonas amygdali</taxon>
    </lineage>
</organism>